<comment type="caution">
    <text evidence="3">The sequence shown here is derived from an EMBL/GenBank/DDBJ whole genome shotgun (WGS) entry which is preliminary data.</text>
</comment>
<dbReference type="OrthoDB" id="4768051at2759"/>
<reference evidence="3 4" key="1">
    <citation type="submission" date="2017-04" db="EMBL/GenBank/DDBJ databases">
        <title>Draft genome sequence of Tuber borchii Vittad., a whitish edible truffle.</title>
        <authorList>
            <consortium name="DOE Joint Genome Institute"/>
            <person name="Murat C."/>
            <person name="Kuo A."/>
            <person name="Barry K.W."/>
            <person name="Clum A."/>
            <person name="Dockter R.B."/>
            <person name="Fauchery L."/>
            <person name="Iotti M."/>
            <person name="Kohler A."/>
            <person name="Labutti K."/>
            <person name="Lindquist E.A."/>
            <person name="Lipzen A."/>
            <person name="Ohm R.A."/>
            <person name="Wang M."/>
            <person name="Grigoriev I.V."/>
            <person name="Zambonelli A."/>
            <person name="Martin F.M."/>
        </authorList>
    </citation>
    <scope>NUCLEOTIDE SEQUENCE [LARGE SCALE GENOMIC DNA]</scope>
    <source>
        <strain evidence="3 4">Tbo3840</strain>
    </source>
</reference>
<dbReference type="EMBL" id="NESQ01000007">
    <property type="protein sequence ID" value="PUU83791.1"/>
    <property type="molecule type" value="Genomic_DNA"/>
</dbReference>
<dbReference type="Proteomes" id="UP000244722">
    <property type="component" value="Unassembled WGS sequence"/>
</dbReference>
<organism evidence="3 4">
    <name type="scientific">Tuber borchii</name>
    <name type="common">White truffle</name>
    <dbReference type="NCBI Taxonomy" id="42251"/>
    <lineage>
        <taxon>Eukaryota</taxon>
        <taxon>Fungi</taxon>
        <taxon>Dikarya</taxon>
        <taxon>Ascomycota</taxon>
        <taxon>Pezizomycotina</taxon>
        <taxon>Pezizomycetes</taxon>
        <taxon>Pezizales</taxon>
        <taxon>Tuberaceae</taxon>
        <taxon>Tuber</taxon>
    </lineage>
</organism>
<name>A0A2T7A7T0_TUBBO</name>
<feature type="transmembrane region" description="Helical" evidence="2">
    <location>
        <begin position="157"/>
        <end position="181"/>
    </location>
</feature>
<feature type="region of interest" description="Disordered" evidence="1">
    <location>
        <begin position="1"/>
        <end position="35"/>
    </location>
</feature>
<feature type="transmembrane region" description="Helical" evidence="2">
    <location>
        <begin position="93"/>
        <end position="115"/>
    </location>
</feature>
<keyword evidence="2" id="KW-1133">Transmembrane helix</keyword>
<evidence type="ECO:0000256" key="1">
    <source>
        <dbReference type="SAM" id="MobiDB-lite"/>
    </source>
</evidence>
<feature type="transmembrane region" description="Helical" evidence="2">
    <location>
        <begin position="52"/>
        <end position="73"/>
    </location>
</feature>
<evidence type="ECO:0000313" key="4">
    <source>
        <dbReference type="Proteomes" id="UP000244722"/>
    </source>
</evidence>
<gene>
    <name evidence="3" type="ORF">B9Z19DRAFT_1071646</name>
</gene>
<keyword evidence="2" id="KW-0472">Membrane</keyword>
<dbReference type="AlphaFoldDB" id="A0A2T7A7T0"/>
<evidence type="ECO:0000256" key="2">
    <source>
        <dbReference type="SAM" id="Phobius"/>
    </source>
</evidence>
<keyword evidence="2" id="KW-0812">Transmembrane</keyword>
<sequence>MPHRQTLSRRPDATKTPPETDSTEELLTNGSEDPPLEPLDSGDLFYSDLLRLILRFFLTFCSLGLLVICLWQFSGKGPLDKWQQRCFNTLSILLTGIASLGLGSLIGCLGSMLRWPLLARTMHKMQDVDLILGMAPPTGSLWLIWGHLRKGGTSRTTWIVAAYLIINIFGRLSVAVFGLTYNMMDRTGIEYPILSTNWDSVSWAGYYNVSATFTPILYDPGVSDDYWNSVWNGVRKYAKKPKWLASSVRLELYPLTTANSSGLLSELRIENSTLEEPVGPNTVEYSYQLKDYHEGYAIISNHTVHSAVNCSLVEVSSEGQYWRWNNWDRTGPFDWDSDEVLSHVLAASNETYFEYKFNYPYWVSFAYTTHEPSHVYIVCSEIAWECSPTLTETVANKSSQPHQRLFHSASLYALPASGKMGRFTPEDLTKEDNFTYSVYVNQLPSSQTGPNALDGLNGPEPICFPHFTMPLDKIRWNTYTLWVSGLVARLPILAITYENTAHPQYTRDTHSNRTAGTAYLHTTLEVNWNRVTITAASIGVGQILAILIVLSYCNGVYTRDDSHLATAELLKTVITRFDGGKLMTGEELAVSLDRALGVSVSYGTREGQDGGPPEVDLASGLDLNFPPFPHKRRFRRKNSQKIPEVQ</sequence>
<feature type="compositionally biased region" description="Polar residues" evidence="1">
    <location>
        <begin position="17"/>
        <end position="31"/>
    </location>
</feature>
<keyword evidence="4" id="KW-1185">Reference proteome</keyword>
<evidence type="ECO:0000313" key="3">
    <source>
        <dbReference type="EMBL" id="PUU83791.1"/>
    </source>
</evidence>
<protein>
    <submittedName>
        <fullName evidence="3">Uncharacterized protein</fullName>
    </submittedName>
</protein>
<proteinExistence type="predicted"/>
<accession>A0A2T7A7T0</accession>